<dbReference type="InterPro" id="IPR006204">
    <property type="entry name" value="GHMP_kinase_N_dom"/>
</dbReference>
<dbReference type="Proteomes" id="UP001335720">
    <property type="component" value="Chromosome"/>
</dbReference>
<comment type="function">
    <text evidence="9">Catalyzes the phosphorylation of the position 2 hydroxy group of 4-diphosphocytidyl-2C-methyl-D-erythritol.</text>
</comment>
<dbReference type="GO" id="GO:0016114">
    <property type="term" value="P:terpenoid biosynthetic process"/>
    <property type="evidence" value="ECO:0007669"/>
    <property type="project" value="UniProtKB-UniRule"/>
</dbReference>
<dbReference type="EC" id="2.7.1.148" evidence="2 9"/>
<dbReference type="SUPFAM" id="SSF54211">
    <property type="entry name" value="Ribosomal protein S5 domain 2-like"/>
    <property type="match status" value="1"/>
</dbReference>
<dbReference type="PANTHER" id="PTHR43527">
    <property type="entry name" value="4-DIPHOSPHOCYTIDYL-2-C-METHYL-D-ERYTHRITOL KINASE, CHLOROPLASTIC"/>
    <property type="match status" value="1"/>
</dbReference>
<evidence type="ECO:0000256" key="2">
    <source>
        <dbReference type="ARBA" id="ARBA00012052"/>
    </source>
</evidence>
<dbReference type="InterPro" id="IPR013750">
    <property type="entry name" value="GHMP_kinase_C_dom"/>
</dbReference>
<feature type="active site" evidence="9">
    <location>
        <position position="135"/>
    </location>
</feature>
<comment type="similarity">
    <text evidence="1 9">Belongs to the GHMP kinase family. IspE subfamily.</text>
</comment>
<keyword evidence="5 9" id="KW-0547">Nucleotide-binding</keyword>
<sequence>MRFFAPAKINLALEILGKRPDGYHNLDTIMQTVGLYDIIDIEKNSDNTINIGCNKDLNCSLKENIIYKSIVSFFNFTKIKNKGLNINVQKNIPICAGLGGGSTDGAAVLIGLDKIFKTNLKSKELLNIASKIGCDVPFCLFGGTFRATETGIKLEKLKNIPSCYFILVKPNLKIITKNAYEKFEFYNKNYNFDIKKILLGIEKKDSLEISKNLFNRFEDLLENKDKNIISSIKELILKYGALNSSMTGSGPSVFGMFKNLNLAKNCLGNIKKIYGESFLCESLCFSYLIKK</sequence>
<evidence type="ECO:0000259" key="10">
    <source>
        <dbReference type="Pfam" id="PF00288"/>
    </source>
</evidence>
<dbReference type="Pfam" id="PF00288">
    <property type="entry name" value="GHMP_kinases_N"/>
    <property type="match status" value="1"/>
</dbReference>
<gene>
    <name evidence="9" type="primary">ispE</name>
    <name evidence="12" type="ORF">RsTaC01_0862</name>
</gene>
<keyword evidence="6 9" id="KW-0418">Kinase</keyword>
<protein>
    <recommendedName>
        <fullName evidence="3 9">4-diphosphocytidyl-2-C-methyl-D-erythritol kinase</fullName>
        <shortName evidence="9">CMK</shortName>
        <ecNumber evidence="2 9">2.7.1.148</ecNumber>
    </recommendedName>
    <alternativeName>
        <fullName evidence="8 9">4-(cytidine-5'-diphospho)-2-C-methyl-D-erythritol kinase</fullName>
    </alternativeName>
</protein>
<keyword evidence="7 9" id="KW-0067">ATP-binding</keyword>
<dbReference type="KEGG" id="ptrh:RsTaC01_0862"/>
<evidence type="ECO:0000256" key="7">
    <source>
        <dbReference type="ARBA" id="ARBA00022840"/>
    </source>
</evidence>
<feature type="binding site" evidence="9">
    <location>
        <begin position="93"/>
        <end position="103"/>
    </location>
    <ligand>
        <name>ATP</name>
        <dbReference type="ChEBI" id="CHEBI:30616"/>
    </ligand>
</feature>
<keyword evidence="9" id="KW-0414">Isoprene biosynthesis</keyword>
<dbReference type="GO" id="GO:0050515">
    <property type="term" value="F:4-(cytidine 5'-diphospho)-2-C-methyl-D-erythritol kinase activity"/>
    <property type="evidence" value="ECO:0007669"/>
    <property type="project" value="UniProtKB-UniRule"/>
</dbReference>
<evidence type="ECO:0000256" key="1">
    <source>
        <dbReference type="ARBA" id="ARBA00009684"/>
    </source>
</evidence>
<dbReference type="InterPro" id="IPR004424">
    <property type="entry name" value="IspE"/>
</dbReference>
<evidence type="ECO:0000256" key="3">
    <source>
        <dbReference type="ARBA" id="ARBA00017473"/>
    </source>
</evidence>
<dbReference type="InterPro" id="IPR036554">
    <property type="entry name" value="GHMP_kinase_C_sf"/>
</dbReference>
<dbReference type="Pfam" id="PF08544">
    <property type="entry name" value="GHMP_kinases_C"/>
    <property type="match status" value="1"/>
</dbReference>
<name>A0AA48L038_9FIRM</name>
<reference evidence="12" key="1">
    <citation type="journal article" date="2023" name="ISME J.">
        <title>Emergence of putative energy parasites within Clostridia revealed by genome analysis of a novel endosymbiotic clade.</title>
        <authorList>
            <person name="Takahashi K."/>
            <person name="Kuwahara H."/>
            <person name="Horikawa Y."/>
            <person name="Izawa K."/>
            <person name="Kato D."/>
            <person name="Inagaki T."/>
            <person name="Yuki M."/>
            <person name="Ohkuma M."/>
            <person name="Hongoh Y."/>
        </authorList>
    </citation>
    <scope>NUCLEOTIDE SEQUENCE</scope>
    <source>
        <strain evidence="12">RsTa-C01</strain>
    </source>
</reference>
<dbReference type="SUPFAM" id="SSF55060">
    <property type="entry name" value="GHMP Kinase, C-terminal domain"/>
    <property type="match status" value="1"/>
</dbReference>
<keyword evidence="4 9" id="KW-0808">Transferase</keyword>
<dbReference type="Gene3D" id="3.30.230.10">
    <property type="match status" value="1"/>
</dbReference>
<evidence type="ECO:0000256" key="9">
    <source>
        <dbReference type="HAMAP-Rule" id="MF_00061"/>
    </source>
</evidence>
<dbReference type="PIRSF" id="PIRSF010376">
    <property type="entry name" value="IspE"/>
    <property type="match status" value="1"/>
</dbReference>
<feature type="domain" description="GHMP kinase C-terminal" evidence="11">
    <location>
        <begin position="202"/>
        <end position="271"/>
    </location>
</feature>
<dbReference type="GO" id="GO:0005524">
    <property type="term" value="F:ATP binding"/>
    <property type="evidence" value="ECO:0007669"/>
    <property type="project" value="UniProtKB-UniRule"/>
</dbReference>
<evidence type="ECO:0000256" key="8">
    <source>
        <dbReference type="ARBA" id="ARBA00032554"/>
    </source>
</evidence>
<proteinExistence type="inferred from homology"/>
<comment type="catalytic activity">
    <reaction evidence="9">
        <text>4-CDP-2-C-methyl-D-erythritol + ATP = 4-CDP-2-C-methyl-D-erythritol 2-phosphate + ADP + H(+)</text>
        <dbReference type="Rhea" id="RHEA:18437"/>
        <dbReference type="ChEBI" id="CHEBI:15378"/>
        <dbReference type="ChEBI" id="CHEBI:30616"/>
        <dbReference type="ChEBI" id="CHEBI:57823"/>
        <dbReference type="ChEBI" id="CHEBI:57919"/>
        <dbReference type="ChEBI" id="CHEBI:456216"/>
        <dbReference type="EC" id="2.7.1.148"/>
    </reaction>
</comment>
<dbReference type="GO" id="GO:0019288">
    <property type="term" value="P:isopentenyl diphosphate biosynthetic process, methylerythritol 4-phosphate pathway"/>
    <property type="evidence" value="ECO:0007669"/>
    <property type="project" value="UniProtKB-UniRule"/>
</dbReference>
<dbReference type="InterPro" id="IPR020568">
    <property type="entry name" value="Ribosomal_Su5_D2-typ_SF"/>
</dbReference>
<comment type="pathway">
    <text evidence="9">Isoprenoid biosynthesis; isopentenyl diphosphate biosynthesis via DXP pathway; isopentenyl diphosphate from 1-deoxy-D-xylulose 5-phosphate: step 3/6.</text>
</comment>
<accession>A0AA48L038</accession>
<dbReference type="HAMAP" id="MF_00061">
    <property type="entry name" value="IspE"/>
    <property type="match status" value="1"/>
</dbReference>
<evidence type="ECO:0000259" key="11">
    <source>
        <dbReference type="Pfam" id="PF08544"/>
    </source>
</evidence>
<dbReference type="PANTHER" id="PTHR43527:SF2">
    <property type="entry name" value="4-DIPHOSPHOCYTIDYL-2-C-METHYL-D-ERYTHRITOL KINASE, CHLOROPLASTIC"/>
    <property type="match status" value="1"/>
</dbReference>
<evidence type="ECO:0000256" key="6">
    <source>
        <dbReference type="ARBA" id="ARBA00022777"/>
    </source>
</evidence>
<dbReference type="NCBIfam" id="TIGR00154">
    <property type="entry name" value="ispE"/>
    <property type="match status" value="1"/>
</dbReference>
<organism evidence="12">
    <name type="scientific">Candidatus Paraimprobicoccus trichonymphae</name>
    <dbReference type="NCBI Taxonomy" id="3033793"/>
    <lineage>
        <taxon>Bacteria</taxon>
        <taxon>Bacillati</taxon>
        <taxon>Bacillota</taxon>
        <taxon>Clostridia</taxon>
        <taxon>Candidatus Paraimprobicoccus</taxon>
    </lineage>
</organism>
<dbReference type="InterPro" id="IPR014721">
    <property type="entry name" value="Ribsml_uS5_D2-typ_fold_subgr"/>
</dbReference>
<dbReference type="Gene3D" id="3.30.70.890">
    <property type="entry name" value="GHMP kinase, C-terminal domain"/>
    <property type="match status" value="1"/>
</dbReference>
<feature type="domain" description="GHMP kinase N-terminal" evidence="10">
    <location>
        <begin position="64"/>
        <end position="143"/>
    </location>
</feature>
<evidence type="ECO:0000256" key="4">
    <source>
        <dbReference type="ARBA" id="ARBA00022679"/>
    </source>
</evidence>
<evidence type="ECO:0000256" key="5">
    <source>
        <dbReference type="ARBA" id="ARBA00022741"/>
    </source>
</evidence>
<dbReference type="EMBL" id="AP027925">
    <property type="protein sequence ID" value="BED92939.1"/>
    <property type="molecule type" value="Genomic_DNA"/>
</dbReference>
<dbReference type="AlphaFoldDB" id="A0AA48L038"/>
<feature type="active site" evidence="9">
    <location>
        <position position="8"/>
    </location>
</feature>
<evidence type="ECO:0000313" key="12">
    <source>
        <dbReference type="EMBL" id="BED92939.1"/>
    </source>
</evidence>